<comment type="similarity">
    <text evidence="2 4">Belongs to the Mediator complex subunit 20 family.</text>
</comment>
<reference evidence="5 6" key="1">
    <citation type="submission" date="2015-01" db="EMBL/GenBank/DDBJ databases">
        <title>The Genome Sequence of Rhinocladiella mackenzie CBS 650.93.</title>
        <authorList>
            <consortium name="The Broad Institute Genomics Platform"/>
            <person name="Cuomo C."/>
            <person name="de Hoog S."/>
            <person name="Gorbushina A."/>
            <person name="Stielow B."/>
            <person name="Teixiera M."/>
            <person name="Abouelleil A."/>
            <person name="Chapman S.B."/>
            <person name="Priest M."/>
            <person name="Young S.K."/>
            <person name="Wortman J."/>
            <person name="Nusbaum C."/>
            <person name="Birren B."/>
        </authorList>
    </citation>
    <scope>NUCLEOTIDE SEQUENCE [LARGE SCALE GENOMIC DNA]</scope>
    <source>
        <strain evidence="5 6">CBS 650.93</strain>
    </source>
</reference>
<evidence type="ECO:0000313" key="6">
    <source>
        <dbReference type="Proteomes" id="UP000053617"/>
    </source>
</evidence>
<keyword evidence="3 4" id="KW-0539">Nucleus</keyword>
<evidence type="ECO:0000313" key="5">
    <source>
        <dbReference type="EMBL" id="KIX06023.1"/>
    </source>
</evidence>
<evidence type="ECO:0000256" key="3">
    <source>
        <dbReference type="ARBA" id="ARBA00023242"/>
    </source>
</evidence>
<evidence type="ECO:0000256" key="4">
    <source>
        <dbReference type="RuleBase" id="RU364152"/>
    </source>
</evidence>
<dbReference type="GO" id="GO:0006357">
    <property type="term" value="P:regulation of transcription by RNA polymerase II"/>
    <property type="evidence" value="ECO:0007669"/>
    <property type="project" value="InterPro"/>
</dbReference>
<comment type="function">
    <text evidence="4">Component of the Mediator complex, a coactivator involved in the regulated transcription of nearly all RNA polymerase II-dependent genes. Mediator functions as a bridge to convey information from gene-specific regulatory proteins to the basal RNA polymerase II transcription machinery. Mediator is recruited to promoters by direct interactions with regulatory proteins and serves as a scaffold for the assembly of a functional preinitiation complex with RNA polymerase II and the general transcription factors.</text>
</comment>
<protein>
    <recommendedName>
        <fullName evidence="4">Mediator of RNA polymerase II transcription subunit 20</fullName>
    </recommendedName>
    <alternativeName>
        <fullName evidence="4">Mediator complex subunit 20</fullName>
    </alternativeName>
</protein>
<dbReference type="HOGENOM" id="CLU_1065604_0_0_1"/>
<keyword evidence="4" id="KW-0805">Transcription regulation</keyword>
<name>A0A0D2H6M8_9EURO</name>
<keyword evidence="6" id="KW-1185">Reference proteome</keyword>
<dbReference type="GeneID" id="25292068"/>
<keyword evidence="4" id="KW-0010">Activator</keyword>
<proteinExistence type="inferred from homology"/>
<sequence>MPSTGLFLFPVGPNQLSPSSVIISHISRSFPAEPLPPFYLDHRLFVDTSSLLPNSDTSLRRFTSILTLSHTPLKTYVGITPSKEKGQPLEQQPLPSTLITVPSTFADSFTQLIGTKLQPHWAHRQSLVVENGTALSFRNGEWTVRIGDLKTPIRPNQTVSNVRGMLIEVSYTPGTLETRREDSVKQENTNIFVSVDKENATIIRAFLEALTVGTGVSLENSRVLFRRTNSHDKEKGGSGAVDGALATLYMEMLRGGRG</sequence>
<comment type="subcellular location">
    <subcellularLocation>
        <location evidence="1 4">Nucleus</location>
    </subcellularLocation>
</comment>
<dbReference type="OrthoDB" id="1854899at2759"/>
<dbReference type="Pfam" id="PF08612">
    <property type="entry name" value="Med20"/>
    <property type="match status" value="1"/>
</dbReference>
<dbReference type="EMBL" id="KN847477">
    <property type="protein sequence ID" value="KIX06023.1"/>
    <property type="molecule type" value="Genomic_DNA"/>
</dbReference>
<evidence type="ECO:0000256" key="1">
    <source>
        <dbReference type="ARBA" id="ARBA00004123"/>
    </source>
</evidence>
<dbReference type="STRING" id="1442369.A0A0D2H6M8"/>
<dbReference type="RefSeq" id="XP_013273159.1">
    <property type="nucleotide sequence ID" value="XM_013417705.1"/>
</dbReference>
<accession>A0A0D2H6M8</accession>
<gene>
    <name evidence="4" type="primary">MED20</name>
    <name evidence="5" type="ORF">Z518_03997</name>
</gene>
<dbReference type="AlphaFoldDB" id="A0A0D2H6M8"/>
<dbReference type="Proteomes" id="UP000053617">
    <property type="component" value="Unassembled WGS sequence"/>
</dbReference>
<dbReference type="VEuPathDB" id="FungiDB:Z518_03997"/>
<dbReference type="GO" id="GO:0016592">
    <property type="term" value="C:mediator complex"/>
    <property type="evidence" value="ECO:0007669"/>
    <property type="project" value="InterPro"/>
</dbReference>
<dbReference type="GO" id="GO:0003712">
    <property type="term" value="F:transcription coregulator activity"/>
    <property type="evidence" value="ECO:0007669"/>
    <property type="project" value="InterPro"/>
</dbReference>
<evidence type="ECO:0000256" key="2">
    <source>
        <dbReference type="ARBA" id="ARBA00010743"/>
    </source>
</evidence>
<keyword evidence="4" id="KW-0804">Transcription</keyword>
<organism evidence="5 6">
    <name type="scientific">Rhinocladiella mackenziei CBS 650.93</name>
    <dbReference type="NCBI Taxonomy" id="1442369"/>
    <lineage>
        <taxon>Eukaryota</taxon>
        <taxon>Fungi</taxon>
        <taxon>Dikarya</taxon>
        <taxon>Ascomycota</taxon>
        <taxon>Pezizomycotina</taxon>
        <taxon>Eurotiomycetes</taxon>
        <taxon>Chaetothyriomycetidae</taxon>
        <taxon>Chaetothyriales</taxon>
        <taxon>Herpotrichiellaceae</taxon>
        <taxon>Rhinocladiella</taxon>
    </lineage>
</organism>
<comment type="subunit">
    <text evidence="4">Component of the Mediator complex.</text>
</comment>
<dbReference type="InterPro" id="IPR013921">
    <property type="entry name" value="Mediator_Med20"/>
</dbReference>